<organism evidence="2 3">
    <name type="scientific">Streptomyces stramineus</name>
    <dbReference type="NCBI Taxonomy" id="173861"/>
    <lineage>
        <taxon>Bacteria</taxon>
        <taxon>Bacillati</taxon>
        <taxon>Actinomycetota</taxon>
        <taxon>Actinomycetes</taxon>
        <taxon>Kitasatosporales</taxon>
        <taxon>Streptomycetaceae</taxon>
        <taxon>Streptomyces</taxon>
    </lineage>
</organism>
<dbReference type="InterPro" id="IPR029063">
    <property type="entry name" value="SAM-dependent_MTases_sf"/>
</dbReference>
<evidence type="ECO:0000259" key="1">
    <source>
        <dbReference type="Pfam" id="PF05050"/>
    </source>
</evidence>
<evidence type="ECO:0000313" key="3">
    <source>
        <dbReference type="Proteomes" id="UP001499895"/>
    </source>
</evidence>
<accession>A0ABN1AVL3</accession>
<proteinExistence type="predicted"/>
<dbReference type="NCBIfam" id="TIGR01444">
    <property type="entry name" value="fkbM_fam"/>
    <property type="match status" value="1"/>
</dbReference>
<protein>
    <recommendedName>
        <fullName evidence="1">Methyltransferase FkbM domain-containing protein</fullName>
    </recommendedName>
</protein>
<dbReference type="EMBL" id="BAAAHB010000084">
    <property type="protein sequence ID" value="GAA0484564.1"/>
    <property type="molecule type" value="Genomic_DNA"/>
</dbReference>
<gene>
    <name evidence="2" type="ORF">GCM10009544_52800</name>
</gene>
<evidence type="ECO:0000313" key="2">
    <source>
        <dbReference type="EMBL" id="GAA0484564.1"/>
    </source>
</evidence>
<dbReference type="Proteomes" id="UP001499895">
    <property type="component" value="Unassembled WGS sequence"/>
</dbReference>
<dbReference type="Gene3D" id="3.40.50.150">
    <property type="entry name" value="Vaccinia Virus protein VP39"/>
    <property type="match status" value="1"/>
</dbReference>
<dbReference type="InterPro" id="IPR006342">
    <property type="entry name" value="FkbM_mtfrase"/>
</dbReference>
<comment type="caution">
    <text evidence="2">The sequence shown here is derived from an EMBL/GenBank/DDBJ whole genome shotgun (WGS) entry which is preliminary data.</text>
</comment>
<reference evidence="2 3" key="1">
    <citation type="journal article" date="2019" name="Int. J. Syst. Evol. Microbiol.">
        <title>The Global Catalogue of Microorganisms (GCM) 10K type strain sequencing project: providing services to taxonomists for standard genome sequencing and annotation.</title>
        <authorList>
            <consortium name="The Broad Institute Genomics Platform"/>
            <consortium name="The Broad Institute Genome Sequencing Center for Infectious Disease"/>
            <person name="Wu L."/>
            <person name="Ma J."/>
        </authorList>
    </citation>
    <scope>NUCLEOTIDE SEQUENCE [LARGE SCALE GENOMIC DNA]</scope>
    <source>
        <strain evidence="2 3">JCM 10649</strain>
    </source>
</reference>
<feature type="domain" description="Methyltransferase FkbM" evidence="1">
    <location>
        <begin position="51"/>
        <end position="228"/>
    </location>
</feature>
<dbReference type="RefSeq" id="WP_344095319.1">
    <property type="nucleotide sequence ID" value="NZ_BAAAHB010000084.1"/>
</dbReference>
<dbReference type="SUPFAM" id="SSF53335">
    <property type="entry name" value="S-adenosyl-L-methionine-dependent methyltransferases"/>
    <property type="match status" value="1"/>
</dbReference>
<dbReference type="Pfam" id="PF05050">
    <property type="entry name" value="Methyltransf_21"/>
    <property type="match status" value="1"/>
</dbReference>
<name>A0ABN1AVL3_9ACTN</name>
<dbReference type="InterPro" id="IPR052514">
    <property type="entry name" value="SAM-dependent_MTase"/>
</dbReference>
<dbReference type="PANTHER" id="PTHR34203:SF13">
    <property type="entry name" value="EXPRESSED PROTEIN"/>
    <property type="match status" value="1"/>
</dbReference>
<sequence>MGLSLIELADGFACHASSEMEARFIYQEIFEAHSYDLPGLLAGRTDPFIVDIGANIGLFCIYARRTHPAARIMAFEPAPENLQALRMNLELHRSGEVEVHPLCLGAQRKEAADFTYYPGLPGNSTLHPEEQVVLKSKMSRFLGEDAAATLFAPCELNVRVERLSYFLAEGREAATPVDLVKIDVEGAELEVLDGIDDADWPRIRNCVIEVHDSNDRLARMKSLLRGRGMTVSSTPAPFMEEELPYYYVTATRP</sequence>
<keyword evidence="3" id="KW-1185">Reference proteome</keyword>
<dbReference type="PANTHER" id="PTHR34203">
    <property type="entry name" value="METHYLTRANSFERASE, FKBM FAMILY PROTEIN"/>
    <property type="match status" value="1"/>
</dbReference>